<keyword evidence="2 8" id="KW-0699">rRNA-binding</keyword>
<evidence type="ECO:0000256" key="7">
    <source>
        <dbReference type="ARBA" id="ARBA00035172"/>
    </source>
</evidence>
<comment type="caution">
    <text evidence="10">The sequence shown here is derived from an EMBL/GenBank/DDBJ whole genome shotgun (WGS) entry which is preliminary data.</text>
</comment>
<evidence type="ECO:0000256" key="4">
    <source>
        <dbReference type="ARBA" id="ARBA00022980"/>
    </source>
</evidence>
<dbReference type="NCBIfam" id="TIGR01032">
    <property type="entry name" value="rplT_bact"/>
    <property type="match status" value="1"/>
</dbReference>
<keyword evidence="5 8" id="KW-0687">Ribonucleoprotein</keyword>
<evidence type="ECO:0000256" key="9">
    <source>
        <dbReference type="RuleBase" id="RU000560"/>
    </source>
</evidence>
<dbReference type="CDD" id="cd07026">
    <property type="entry name" value="Ribosomal_L20"/>
    <property type="match status" value="1"/>
</dbReference>
<dbReference type="InterPro" id="IPR049946">
    <property type="entry name" value="RIBOSOMAL_L20_CS"/>
</dbReference>
<keyword evidence="3 8" id="KW-0694">RNA-binding</keyword>
<gene>
    <name evidence="8" type="primary">rplT</name>
    <name evidence="10" type="ORF">JOC83_000083</name>
</gene>
<comment type="similarity">
    <text evidence="1 8 9">Belongs to the bacterial ribosomal protein bL20 family.</text>
</comment>
<dbReference type="PANTHER" id="PTHR10986">
    <property type="entry name" value="39S RIBOSOMAL PROTEIN L20"/>
    <property type="match status" value="1"/>
</dbReference>
<dbReference type="Pfam" id="PF00453">
    <property type="entry name" value="Ribosomal_L20"/>
    <property type="match status" value="1"/>
</dbReference>
<dbReference type="Gene3D" id="1.10.1900.20">
    <property type="entry name" value="Ribosomal protein L20"/>
    <property type="match status" value="1"/>
</dbReference>
<accession>A0ABS2QQF7</accession>
<proteinExistence type="inferred from homology"/>
<evidence type="ECO:0000256" key="2">
    <source>
        <dbReference type="ARBA" id="ARBA00022730"/>
    </source>
</evidence>
<dbReference type="Proteomes" id="UP000809829">
    <property type="component" value="Unassembled WGS sequence"/>
</dbReference>
<dbReference type="EMBL" id="JAFBFC010000001">
    <property type="protein sequence ID" value="MBM7701257.1"/>
    <property type="molecule type" value="Genomic_DNA"/>
</dbReference>
<protein>
    <recommendedName>
        <fullName evidence="7 8">Large ribosomal subunit protein bL20</fullName>
    </recommendedName>
</protein>
<dbReference type="GO" id="GO:0005840">
    <property type="term" value="C:ribosome"/>
    <property type="evidence" value="ECO:0007669"/>
    <property type="project" value="UniProtKB-KW"/>
</dbReference>
<evidence type="ECO:0000256" key="8">
    <source>
        <dbReference type="HAMAP-Rule" id="MF_00382"/>
    </source>
</evidence>
<dbReference type="SUPFAM" id="SSF74731">
    <property type="entry name" value="Ribosomal protein L20"/>
    <property type="match status" value="1"/>
</dbReference>
<keyword evidence="4 8" id="KW-0689">Ribosomal protein</keyword>
<dbReference type="PRINTS" id="PR00062">
    <property type="entry name" value="RIBOSOMALL20"/>
</dbReference>
<evidence type="ECO:0000256" key="3">
    <source>
        <dbReference type="ARBA" id="ARBA00022884"/>
    </source>
</evidence>
<name>A0ABS2QQF7_9BACI</name>
<dbReference type="HAMAP" id="MF_00382">
    <property type="entry name" value="Ribosomal_bL20"/>
    <property type="match status" value="1"/>
</dbReference>
<dbReference type="RefSeq" id="WP_110114070.1">
    <property type="nucleotide sequence ID" value="NZ_JAFBFC010000001.1"/>
</dbReference>
<sequence>MPRVKGGTVTRKRRKRVLKLAKGYFGSKHTLYKVANQQVMKSLMYAYRDRRQKKRDFRKLWIARINAAARMNGLSYSRLMHGLKLAGIEVNRKMLAELAVADEKAFAELASVAKSNLSK</sequence>
<reference evidence="10 11" key="1">
    <citation type="submission" date="2021-01" db="EMBL/GenBank/DDBJ databases">
        <title>Genomic Encyclopedia of Type Strains, Phase IV (KMG-IV): sequencing the most valuable type-strain genomes for metagenomic binning, comparative biology and taxonomic classification.</title>
        <authorList>
            <person name="Goeker M."/>
        </authorList>
    </citation>
    <scope>NUCLEOTIDE SEQUENCE [LARGE SCALE GENOMIC DNA]</scope>
    <source>
        <strain evidence="10 11">DSM 104297</strain>
    </source>
</reference>
<dbReference type="InterPro" id="IPR005813">
    <property type="entry name" value="Ribosomal_bL20"/>
</dbReference>
<evidence type="ECO:0000256" key="6">
    <source>
        <dbReference type="ARBA" id="ARBA00024775"/>
    </source>
</evidence>
<evidence type="ECO:0000313" key="10">
    <source>
        <dbReference type="EMBL" id="MBM7701257.1"/>
    </source>
</evidence>
<dbReference type="PROSITE" id="PS00937">
    <property type="entry name" value="RIBOSOMAL_L20"/>
    <property type="match status" value="1"/>
</dbReference>
<evidence type="ECO:0000256" key="5">
    <source>
        <dbReference type="ARBA" id="ARBA00023274"/>
    </source>
</evidence>
<dbReference type="InterPro" id="IPR035566">
    <property type="entry name" value="Ribosomal_protein_bL20_C"/>
</dbReference>
<organism evidence="10 11">
    <name type="scientific">Priestia iocasae</name>
    <dbReference type="NCBI Taxonomy" id="2291674"/>
    <lineage>
        <taxon>Bacteria</taxon>
        <taxon>Bacillati</taxon>
        <taxon>Bacillota</taxon>
        <taxon>Bacilli</taxon>
        <taxon>Bacillales</taxon>
        <taxon>Bacillaceae</taxon>
        <taxon>Priestia</taxon>
    </lineage>
</organism>
<comment type="function">
    <text evidence="6 8 9">Binds directly to 23S ribosomal RNA and is necessary for the in vitro assembly process of the 50S ribosomal subunit. It is not involved in the protein synthesizing functions of that subunit.</text>
</comment>
<keyword evidence="11" id="KW-1185">Reference proteome</keyword>
<evidence type="ECO:0000313" key="11">
    <source>
        <dbReference type="Proteomes" id="UP000809829"/>
    </source>
</evidence>
<evidence type="ECO:0000256" key="1">
    <source>
        <dbReference type="ARBA" id="ARBA00007698"/>
    </source>
</evidence>
<dbReference type="Gene3D" id="6.10.160.10">
    <property type="match status" value="1"/>
</dbReference>